<dbReference type="PANTHER" id="PTHR14557">
    <property type="entry name" value="PROTEIN C7ORF21"/>
    <property type="match status" value="1"/>
</dbReference>
<proteinExistence type="predicted"/>
<keyword evidence="5" id="KW-1185">Reference proteome</keyword>
<dbReference type="InterPro" id="IPR000626">
    <property type="entry name" value="Ubiquitin-like_dom"/>
</dbReference>
<feature type="domain" description="Ubiquitin-like" evidence="3">
    <location>
        <begin position="268"/>
        <end position="336"/>
    </location>
</feature>
<dbReference type="AlphaFoldDB" id="A0AA36GD68"/>
<dbReference type="Pfam" id="PF00240">
    <property type="entry name" value="ubiquitin"/>
    <property type="match status" value="1"/>
</dbReference>
<dbReference type="InterPro" id="IPR029071">
    <property type="entry name" value="Ubiquitin-like_domsf"/>
</dbReference>
<dbReference type="GO" id="GO:0036503">
    <property type="term" value="P:ERAD pathway"/>
    <property type="evidence" value="ECO:0007669"/>
    <property type="project" value="InterPro"/>
</dbReference>
<dbReference type="SUPFAM" id="SSF54236">
    <property type="entry name" value="Ubiquitin-like"/>
    <property type="match status" value="1"/>
</dbReference>
<reference evidence="4" key="1">
    <citation type="submission" date="2023-06" db="EMBL/GenBank/DDBJ databases">
        <authorList>
            <person name="Delattre M."/>
        </authorList>
    </citation>
    <scope>NUCLEOTIDE SEQUENCE</scope>
    <source>
        <strain evidence="4">AF72</strain>
    </source>
</reference>
<evidence type="ECO:0000256" key="1">
    <source>
        <dbReference type="SAM" id="MobiDB-lite"/>
    </source>
</evidence>
<dbReference type="SMART" id="SM00213">
    <property type="entry name" value="UBQ"/>
    <property type="match status" value="1"/>
</dbReference>
<organism evidence="4 5">
    <name type="scientific">Mesorhabditis spiculigera</name>
    <dbReference type="NCBI Taxonomy" id="96644"/>
    <lineage>
        <taxon>Eukaryota</taxon>
        <taxon>Metazoa</taxon>
        <taxon>Ecdysozoa</taxon>
        <taxon>Nematoda</taxon>
        <taxon>Chromadorea</taxon>
        <taxon>Rhabditida</taxon>
        <taxon>Rhabditina</taxon>
        <taxon>Rhabditomorpha</taxon>
        <taxon>Rhabditoidea</taxon>
        <taxon>Rhabditidae</taxon>
        <taxon>Mesorhabditinae</taxon>
        <taxon>Mesorhabditis</taxon>
    </lineage>
</organism>
<protein>
    <recommendedName>
        <fullName evidence="3">Ubiquitin-like domain-containing protein</fullName>
    </recommendedName>
</protein>
<feature type="transmembrane region" description="Helical" evidence="2">
    <location>
        <begin position="16"/>
        <end position="38"/>
    </location>
</feature>
<dbReference type="EMBL" id="CATQJA010002662">
    <property type="protein sequence ID" value="CAJ0581060.1"/>
    <property type="molecule type" value="Genomic_DNA"/>
</dbReference>
<feature type="region of interest" description="Disordered" evidence="1">
    <location>
        <begin position="207"/>
        <end position="268"/>
    </location>
</feature>
<dbReference type="Gene3D" id="3.10.20.90">
    <property type="entry name" value="Phosphatidylinositol 3-kinase Catalytic Subunit, Chain A, domain 1"/>
    <property type="match status" value="1"/>
</dbReference>
<evidence type="ECO:0000256" key="2">
    <source>
        <dbReference type="SAM" id="Phobius"/>
    </source>
</evidence>
<keyword evidence="2" id="KW-0472">Membrane</keyword>
<dbReference type="Proteomes" id="UP001177023">
    <property type="component" value="Unassembled WGS sequence"/>
</dbReference>
<dbReference type="CDD" id="cd17057">
    <property type="entry name" value="Ubl_TMUB1_like"/>
    <property type="match status" value="1"/>
</dbReference>
<name>A0AA36GD68_9BILA</name>
<evidence type="ECO:0000313" key="4">
    <source>
        <dbReference type="EMBL" id="CAJ0581060.1"/>
    </source>
</evidence>
<feature type="compositionally biased region" description="Acidic residues" evidence="1">
    <location>
        <begin position="207"/>
        <end position="219"/>
    </location>
</feature>
<gene>
    <name evidence="4" type="ORF">MSPICULIGERA_LOCUS19229</name>
</gene>
<dbReference type="InterPro" id="IPR040352">
    <property type="entry name" value="TMUB1/2"/>
</dbReference>
<dbReference type="PROSITE" id="PS50053">
    <property type="entry name" value="UBIQUITIN_2"/>
    <property type="match status" value="1"/>
</dbReference>
<accession>A0AA36GD68</accession>
<comment type="caution">
    <text evidence="4">The sequence shown here is derived from an EMBL/GenBank/DDBJ whole genome shotgun (WGS) entry which is preliminary data.</text>
</comment>
<feature type="compositionally biased region" description="Low complexity" evidence="1">
    <location>
        <begin position="224"/>
        <end position="237"/>
    </location>
</feature>
<keyword evidence="2" id="KW-0812">Transmembrane</keyword>
<keyword evidence="2" id="KW-1133">Transmembrane helix</keyword>
<sequence length="563" mass="63314">MYQGLVPPDTWAQKDIWQTTAKCVGLLGLVGALLYIAARITKMRGLSYRIYFVETISFPALRRTQVTEIDLSDSNQFDGQLLPRLRSYYPDFAHGAEPAEMSPPSLIILEPETVNDGNDNIIDASDIGHTFRVEAAARSLNHDDAYHAALAAASVITRRRTNATTVSTGLRFGFQISLARETMPNFAHVEAERGLPMNDPLAFEDSDVEDEEVDEDEDQGDHVSSNIPSSSGTPSCSLCGPDPPTDDGQTPNNEENQLSREQPDVPPTSVTIKFLDDRILIAPTHLDDTVGDFKRKFFSDAISSGNVVRLIYKGQLLRDDSRSLASYAVEDGCVVHCSISDVPYSVPVPTEAPNAAATLPGRENVHQNGAAQHRGRRVRRYPRWPPRRRNPTPEHIRNGVDRFMWHFADSLPSPDEYSPSFGQLYEMLLDLFDYFWEGLMHEDSVAQAFYRGLMQPLPERPHMNVVQQVSFNIYNRVHNSLASVNHLFDQRSLSAQGRTETLRYAIDSMIFLILARALDALVLLTTQRSVFCTYFYQYTGCFEWLLLGLLIIWRPSVDEDHEA</sequence>
<evidence type="ECO:0000313" key="5">
    <source>
        <dbReference type="Proteomes" id="UP001177023"/>
    </source>
</evidence>
<evidence type="ECO:0000259" key="3">
    <source>
        <dbReference type="PROSITE" id="PS50053"/>
    </source>
</evidence>
<dbReference type="PANTHER" id="PTHR14557:SF5">
    <property type="entry name" value="UBIQUITIN-LIKE DOMAIN-CONTAINING PROTEIN"/>
    <property type="match status" value="1"/>
</dbReference>
<feature type="non-terminal residue" evidence="4">
    <location>
        <position position="1"/>
    </location>
</feature>